<dbReference type="Proteomes" id="UP000029121">
    <property type="component" value="Unassembled WGS sequence"/>
</dbReference>
<dbReference type="InterPro" id="IPR039391">
    <property type="entry name" value="Phytocyanin-like"/>
</dbReference>
<dbReference type="InterPro" id="IPR041846">
    <property type="entry name" value="ENL_dom"/>
</dbReference>
<evidence type="ECO:0000256" key="9">
    <source>
        <dbReference type="ARBA" id="ARBA00035011"/>
    </source>
</evidence>
<evidence type="ECO:0000256" key="4">
    <source>
        <dbReference type="ARBA" id="ARBA00022729"/>
    </source>
</evidence>
<proteinExistence type="inferred from homology"/>
<evidence type="ECO:0000259" key="12">
    <source>
        <dbReference type="PROSITE" id="PS51485"/>
    </source>
</evidence>
<evidence type="ECO:0000313" key="14">
    <source>
        <dbReference type="Proteomes" id="UP000029121"/>
    </source>
</evidence>
<evidence type="ECO:0000256" key="2">
    <source>
        <dbReference type="ARBA" id="ARBA00022475"/>
    </source>
</evidence>
<evidence type="ECO:0000256" key="3">
    <source>
        <dbReference type="ARBA" id="ARBA00022622"/>
    </source>
</evidence>
<dbReference type="InterPro" id="IPR003245">
    <property type="entry name" value="Phytocyanin_dom"/>
</dbReference>
<evidence type="ECO:0000256" key="7">
    <source>
        <dbReference type="ARBA" id="ARBA00023180"/>
    </source>
</evidence>
<keyword evidence="3" id="KW-0336">GPI-anchor</keyword>
<keyword evidence="6" id="KW-1015">Disulfide bond</keyword>
<dbReference type="InterPro" id="IPR008972">
    <property type="entry name" value="Cupredoxin"/>
</dbReference>
<dbReference type="STRING" id="81985.R0GP98"/>
<organism evidence="13 14">
    <name type="scientific">Capsella rubella</name>
    <dbReference type="NCBI Taxonomy" id="81985"/>
    <lineage>
        <taxon>Eukaryota</taxon>
        <taxon>Viridiplantae</taxon>
        <taxon>Streptophyta</taxon>
        <taxon>Embryophyta</taxon>
        <taxon>Tracheophyta</taxon>
        <taxon>Spermatophyta</taxon>
        <taxon>Magnoliopsida</taxon>
        <taxon>eudicotyledons</taxon>
        <taxon>Gunneridae</taxon>
        <taxon>Pentapetalae</taxon>
        <taxon>rosids</taxon>
        <taxon>malvids</taxon>
        <taxon>Brassicales</taxon>
        <taxon>Brassicaceae</taxon>
        <taxon>Camelineae</taxon>
        <taxon>Capsella</taxon>
    </lineage>
</organism>
<feature type="transmembrane region" description="Helical" evidence="11">
    <location>
        <begin position="180"/>
        <end position="200"/>
    </location>
</feature>
<name>R0GP98_9BRAS</name>
<comment type="similarity">
    <text evidence="9">Belongs to the early nodulin-like (ENODL) family.</text>
</comment>
<evidence type="ECO:0000256" key="5">
    <source>
        <dbReference type="ARBA" id="ARBA00023136"/>
    </source>
</evidence>
<keyword evidence="14" id="KW-1185">Reference proteome</keyword>
<comment type="subcellular location">
    <subcellularLocation>
        <location evidence="1">Cell membrane</location>
        <topology evidence="1">Lipid-anchor</topology>
        <topology evidence="1">GPI-anchor</topology>
    </subcellularLocation>
</comment>
<dbReference type="CDD" id="cd11019">
    <property type="entry name" value="OsENODL1_like"/>
    <property type="match status" value="1"/>
</dbReference>
<dbReference type="KEGG" id="crb:17879177"/>
<keyword evidence="5 11" id="KW-0472">Membrane</keyword>
<evidence type="ECO:0000313" key="13">
    <source>
        <dbReference type="EMBL" id="EOA18704.1"/>
    </source>
</evidence>
<dbReference type="PANTHER" id="PTHR33021">
    <property type="entry name" value="BLUE COPPER PROTEIN"/>
    <property type="match status" value="1"/>
</dbReference>
<dbReference type="Gene3D" id="2.60.40.420">
    <property type="entry name" value="Cupredoxins - blue copper proteins"/>
    <property type="match status" value="1"/>
</dbReference>
<dbReference type="GO" id="GO:0009055">
    <property type="term" value="F:electron transfer activity"/>
    <property type="evidence" value="ECO:0007669"/>
    <property type="project" value="InterPro"/>
</dbReference>
<dbReference type="SUPFAM" id="SSF49503">
    <property type="entry name" value="Cupredoxins"/>
    <property type="match status" value="1"/>
</dbReference>
<feature type="transmembrane region" description="Helical" evidence="11">
    <location>
        <begin position="12"/>
        <end position="31"/>
    </location>
</feature>
<dbReference type="FunFam" id="2.60.40.420:FF:000010">
    <property type="entry name" value="Early nodulin-like protein 1"/>
    <property type="match status" value="1"/>
</dbReference>
<dbReference type="OrthoDB" id="2015640at2759"/>
<evidence type="ECO:0000256" key="10">
    <source>
        <dbReference type="SAM" id="MobiDB-lite"/>
    </source>
</evidence>
<evidence type="ECO:0000256" key="8">
    <source>
        <dbReference type="ARBA" id="ARBA00023288"/>
    </source>
</evidence>
<gene>
    <name evidence="13" type="ORF">CARUB_v10007282mg</name>
</gene>
<feature type="compositionally biased region" description="Low complexity" evidence="10">
    <location>
        <begin position="129"/>
        <end position="140"/>
    </location>
</feature>
<keyword evidence="7" id="KW-0325">Glycoprotein</keyword>
<accession>R0GP98</accession>
<dbReference type="Pfam" id="PF02298">
    <property type="entry name" value="Cu_bind_like"/>
    <property type="match status" value="1"/>
</dbReference>
<dbReference type="EMBL" id="KB870811">
    <property type="protein sequence ID" value="EOA18704.1"/>
    <property type="molecule type" value="Genomic_DNA"/>
</dbReference>
<dbReference type="PANTHER" id="PTHR33021:SF185">
    <property type="entry name" value="EARLY NODULIN-LIKE PROTEIN 3-RELATED"/>
    <property type="match status" value="1"/>
</dbReference>
<keyword evidence="11" id="KW-1133">Transmembrane helix</keyword>
<keyword evidence="8" id="KW-0449">Lipoprotein</keyword>
<dbReference type="GO" id="GO:0005886">
    <property type="term" value="C:plasma membrane"/>
    <property type="evidence" value="ECO:0007669"/>
    <property type="project" value="UniProtKB-SubCell"/>
</dbReference>
<reference evidence="14" key="1">
    <citation type="journal article" date="2013" name="Nat. Genet.">
        <title>The Capsella rubella genome and the genomic consequences of rapid mating system evolution.</title>
        <authorList>
            <person name="Slotte T."/>
            <person name="Hazzouri K.M."/>
            <person name="Agren J.A."/>
            <person name="Koenig D."/>
            <person name="Maumus F."/>
            <person name="Guo Y.L."/>
            <person name="Steige K."/>
            <person name="Platts A.E."/>
            <person name="Escobar J.S."/>
            <person name="Newman L.K."/>
            <person name="Wang W."/>
            <person name="Mandakova T."/>
            <person name="Vello E."/>
            <person name="Smith L.M."/>
            <person name="Henz S.R."/>
            <person name="Steffen J."/>
            <person name="Takuno S."/>
            <person name="Brandvain Y."/>
            <person name="Coop G."/>
            <person name="Andolfatto P."/>
            <person name="Hu T.T."/>
            <person name="Blanchette M."/>
            <person name="Clark R.M."/>
            <person name="Quesneville H."/>
            <person name="Nordborg M."/>
            <person name="Gaut B.S."/>
            <person name="Lysak M.A."/>
            <person name="Jenkins J."/>
            <person name="Grimwood J."/>
            <person name="Chapman J."/>
            <person name="Prochnik S."/>
            <person name="Shu S."/>
            <person name="Rokhsar D."/>
            <person name="Schmutz J."/>
            <person name="Weigel D."/>
            <person name="Wright S.I."/>
        </authorList>
    </citation>
    <scope>NUCLEOTIDE SEQUENCE [LARGE SCALE GENOMIC DNA]</scope>
    <source>
        <strain evidence="14">cv. Monte Gargano</strain>
    </source>
</reference>
<dbReference type="eggNOG" id="ENOG502RZ81">
    <property type="taxonomic scope" value="Eukaryota"/>
</dbReference>
<dbReference type="PROSITE" id="PS51485">
    <property type="entry name" value="PHYTOCYANIN"/>
    <property type="match status" value="1"/>
</dbReference>
<keyword evidence="2" id="KW-1003">Cell membrane</keyword>
<sequence length="204" mass="22156">MGLVMRSFDLYLIIVMLMGLGFTISNGYKFYVGGKDGWVLTPSEDYSHWSHRNRFQVNDTLHFKYNKGKDSVLEVSEQEYNTCNTTHPLTSLSDGDSFFLLSRSGSFFFISGNSQNCLKGQKLAVKVMSTAHHSPRHTSPSPSPSPSLAPVQQVLSSPGPSPGPEPSSDSNDHAPAPGPVLAHNSAGLVGPGMVVFMIMITSMF</sequence>
<evidence type="ECO:0000256" key="11">
    <source>
        <dbReference type="SAM" id="Phobius"/>
    </source>
</evidence>
<evidence type="ECO:0000256" key="1">
    <source>
        <dbReference type="ARBA" id="ARBA00004609"/>
    </source>
</evidence>
<dbReference type="AlphaFoldDB" id="R0GP98"/>
<feature type="domain" description="Phytocyanin" evidence="12">
    <location>
        <begin position="28"/>
        <end position="129"/>
    </location>
</feature>
<dbReference type="GO" id="GO:0098552">
    <property type="term" value="C:side of membrane"/>
    <property type="evidence" value="ECO:0007669"/>
    <property type="project" value="UniProtKB-KW"/>
</dbReference>
<keyword evidence="11" id="KW-0812">Transmembrane</keyword>
<feature type="region of interest" description="Disordered" evidence="10">
    <location>
        <begin position="128"/>
        <end position="179"/>
    </location>
</feature>
<evidence type="ECO:0000256" key="6">
    <source>
        <dbReference type="ARBA" id="ARBA00023157"/>
    </source>
</evidence>
<protein>
    <recommendedName>
        <fullName evidence="12">Phytocyanin domain-containing protein</fullName>
    </recommendedName>
</protein>
<keyword evidence="4" id="KW-0732">Signal</keyword>